<reference evidence="2" key="1">
    <citation type="submission" date="2020-06" db="EMBL/GenBank/DDBJ databases">
        <title>Draft genome sequences of strains closely related to Aspergillus parafelis and Aspergillus hiratsukae.</title>
        <authorList>
            <person name="Dos Santos R.A.C."/>
            <person name="Rivero-Menendez O."/>
            <person name="Steenwyk J.L."/>
            <person name="Mead M.E."/>
            <person name="Goldman G.H."/>
            <person name="Alastruey-Izquierdo A."/>
            <person name="Rokas A."/>
        </authorList>
    </citation>
    <scope>NUCLEOTIDE SEQUENCE</scope>
    <source>
        <strain evidence="2">CNM-CM5623</strain>
    </source>
</reference>
<evidence type="ECO:0000256" key="1">
    <source>
        <dbReference type="SAM" id="MobiDB-lite"/>
    </source>
</evidence>
<protein>
    <submittedName>
        <fullName evidence="2">Uncharacterized protein</fullName>
    </submittedName>
</protein>
<feature type="region of interest" description="Disordered" evidence="1">
    <location>
        <begin position="29"/>
        <end position="48"/>
    </location>
</feature>
<dbReference type="OrthoDB" id="100006at2759"/>
<dbReference type="AlphaFoldDB" id="A0A8H6QBH5"/>
<dbReference type="EMBL" id="JACBAE010001251">
    <property type="protein sequence ID" value="KAF7169011.1"/>
    <property type="molecule type" value="Genomic_DNA"/>
</dbReference>
<feature type="compositionally biased region" description="Basic residues" evidence="1">
    <location>
        <begin position="33"/>
        <end position="47"/>
    </location>
</feature>
<sequence>MEFDLILWLNTLMKAEHVGPLLRTHRLDSVQHARQHHSKKSRVKSRLRRDLQSINDTVLDDRGDSTEDIVSKGDMELGNMAHGVYQETTIEITHEAAARGSFTEAKPIQQSKNDYHHHSFNHRDIEWKFKT</sequence>
<accession>A0A8H6QBH5</accession>
<name>A0A8H6QBH5_9EURO</name>
<dbReference type="Proteomes" id="UP000654922">
    <property type="component" value="Unassembled WGS sequence"/>
</dbReference>
<organism evidence="2 3">
    <name type="scientific">Aspergillus felis</name>
    <dbReference type="NCBI Taxonomy" id="1287682"/>
    <lineage>
        <taxon>Eukaryota</taxon>
        <taxon>Fungi</taxon>
        <taxon>Dikarya</taxon>
        <taxon>Ascomycota</taxon>
        <taxon>Pezizomycotina</taxon>
        <taxon>Eurotiomycetes</taxon>
        <taxon>Eurotiomycetidae</taxon>
        <taxon>Eurotiales</taxon>
        <taxon>Aspergillaceae</taxon>
        <taxon>Aspergillus</taxon>
        <taxon>Aspergillus subgen. Fumigati</taxon>
    </lineage>
</organism>
<evidence type="ECO:0000313" key="2">
    <source>
        <dbReference type="EMBL" id="KAF7169011.1"/>
    </source>
</evidence>
<evidence type="ECO:0000313" key="3">
    <source>
        <dbReference type="Proteomes" id="UP000654922"/>
    </source>
</evidence>
<proteinExistence type="predicted"/>
<gene>
    <name evidence="2" type="ORF">CNMCM5623_001864</name>
</gene>
<comment type="caution">
    <text evidence="2">The sequence shown here is derived from an EMBL/GenBank/DDBJ whole genome shotgun (WGS) entry which is preliminary data.</text>
</comment>